<dbReference type="Proteomes" id="UP000031307">
    <property type="component" value="Unassembled WGS sequence"/>
</dbReference>
<gene>
    <name evidence="2" type="ORF">DB43_GD00170</name>
</gene>
<dbReference type="PATRIC" id="fig|83552.4.peg.1225"/>
<dbReference type="PANTHER" id="PTHR46018">
    <property type="entry name" value="ZINC PHOSPHODIESTERASE ELAC PROTEIN 1"/>
    <property type="match status" value="1"/>
</dbReference>
<evidence type="ECO:0000313" key="3">
    <source>
        <dbReference type="Proteomes" id="UP000031307"/>
    </source>
</evidence>
<dbReference type="GO" id="GO:0046872">
    <property type="term" value="F:metal ion binding"/>
    <property type="evidence" value="ECO:0007669"/>
    <property type="project" value="UniProtKB-KW"/>
</dbReference>
<dbReference type="OMA" id="PHPIRKM"/>
<evidence type="ECO:0000313" key="2">
    <source>
        <dbReference type="EMBL" id="KIA77586.1"/>
    </source>
</evidence>
<dbReference type="GO" id="GO:0042781">
    <property type="term" value="F:3'-tRNA processing endoribonuclease activity"/>
    <property type="evidence" value="ECO:0007669"/>
    <property type="project" value="TreeGrafter"/>
</dbReference>
<dbReference type="AlphaFoldDB" id="A0A0C1C1T4"/>
<dbReference type="PANTHER" id="PTHR46018:SF2">
    <property type="entry name" value="ZINC PHOSPHODIESTERASE ELAC PROTEIN 1"/>
    <property type="match status" value="1"/>
</dbReference>
<dbReference type="RefSeq" id="WP_006341065.1">
    <property type="nucleotide sequence ID" value="NZ_BAWW01000008.1"/>
</dbReference>
<comment type="caution">
    <text evidence="2">The sequence shown here is derived from an EMBL/GenBank/DDBJ whole genome shotgun (WGS) entry which is preliminary data.</text>
</comment>
<organism evidence="2 3">
    <name type="scientific">Parachlamydia acanthamoebae</name>
    <dbReference type="NCBI Taxonomy" id="83552"/>
    <lineage>
        <taxon>Bacteria</taxon>
        <taxon>Pseudomonadati</taxon>
        <taxon>Chlamydiota</taxon>
        <taxon>Chlamydiia</taxon>
        <taxon>Parachlamydiales</taxon>
        <taxon>Parachlamydiaceae</taxon>
        <taxon>Parachlamydia</taxon>
    </lineage>
</organism>
<dbReference type="SMART" id="SM00849">
    <property type="entry name" value="Lactamase_B"/>
    <property type="match status" value="1"/>
</dbReference>
<accession>A0A0C1C1T4</accession>
<proteinExistence type="predicted"/>
<feature type="domain" description="Metallo-beta-lactamase" evidence="1">
    <location>
        <begin position="19"/>
        <end position="205"/>
    </location>
</feature>
<dbReference type="Pfam" id="PF23023">
    <property type="entry name" value="Anti-Pycsar_Apyc1"/>
    <property type="match status" value="1"/>
</dbReference>
<dbReference type="SUPFAM" id="SSF56281">
    <property type="entry name" value="Metallo-hydrolase/oxidoreductase"/>
    <property type="match status" value="1"/>
</dbReference>
<dbReference type="Gene3D" id="3.60.15.10">
    <property type="entry name" value="Ribonuclease Z/Hydroxyacylglutathione hydrolase-like"/>
    <property type="match status" value="1"/>
</dbReference>
<dbReference type="InterPro" id="IPR036866">
    <property type="entry name" value="RibonucZ/Hydroxyglut_hydro"/>
</dbReference>
<dbReference type="EMBL" id="JSAM01000073">
    <property type="protein sequence ID" value="KIA77586.1"/>
    <property type="molecule type" value="Genomic_DNA"/>
</dbReference>
<evidence type="ECO:0000259" key="1">
    <source>
        <dbReference type="SMART" id="SM00849"/>
    </source>
</evidence>
<dbReference type="InterPro" id="IPR001279">
    <property type="entry name" value="Metallo-B-lactamas"/>
</dbReference>
<reference evidence="2 3" key="1">
    <citation type="journal article" date="2014" name="Mol. Biol. Evol.">
        <title>Massive expansion of Ubiquitination-related gene families within the Chlamydiae.</title>
        <authorList>
            <person name="Domman D."/>
            <person name="Collingro A."/>
            <person name="Lagkouvardos I."/>
            <person name="Gehre L."/>
            <person name="Weinmaier T."/>
            <person name="Rattei T."/>
            <person name="Subtil A."/>
            <person name="Horn M."/>
        </authorList>
    </citation>
    <scope>NUCLEOTIDE SEQUENCE [LARGE SCALE GENOMIC DNA]</scope>
    <source>
        <strain evidence="2 3">OEW1</strain>
    </source>
</reference>
<sequence length="252" mass="28652">MKLLFLGTGSAFTVGDGNYHSNLLLQSDTHKNLLIDCGSDARFSLHEQNLDYQDIHDVYISHLHADHVGGLEWLAFQTKFNLEAHAKPTLYINNALAGPLWEHVLSGGLHSLENEEASLESFFHVKIISQTFEWEKIHFTLIPTTHVLSNHIPQPCFGLYITFKEKSIFITTDTQFDPQHLLPYFEKADLIFHDCETAAICSGCHARYPELATLPLAIKSKMWLYHYQPGPLPNALKDGFRGFVQKGDRFDL</sequence>
<protein>
    <recommendedName>
        <fullName evidence="1">Metallo-beta-lactamase domain-containing protein</fullName>
    </recommendedName>
</protein>
<name>A0A0C1C1T4_9BACT</name>